<dbReference type="PANTHER" id="PTHR43415">
    <property type="entry name" value="SPERMIDINE N(1)-ACETYLTRANSFERASE"/>
    <property type="match status" value="1"/>
</dbReference>
<accession>A0A5R8QBY3</accession>
<keyword evidence="3" id="KW-1185">Reference proteome</keyword>
<dbReference type="GO" id="GO:0016747">
    <property type="term" value="F:acyltransferase activity, transferring groups other than amino-acyl groups"/>
    <property type="evidence" value="ECO:0007669"/>
    <property type="project" value="InterPro"/>
</dbReference>
<dbReference type="InParanoid" id="A0A5R8QBY3"/>
<dbReference type="PANTHER" id="PTHR43415:SF3">
    <property type="entry name" value="GNAT-FAMILY ACETYLTRANSFERASE"/>
    <property type="match status" value="1"/>
</dbReference>
<dbReference type="EMBL" id="VBWP01000005">
    <property type="protein sequence ID" value="TLG73800.1"/>
    <property type="molecule type" value="Genomic_DNA"/>
</dbReference>
<dbReference type="Proteomes" id="UP000306912">
    <property type="component" value="Unassembled WGS sequence"/>
</dbReference>
<proteinExistence type="predicted"/>
<name>A0A5R8QBY3_9FIRM</name>
<reference evidence="2 3" key="1">
    <citation type="submission" date="2019-05" db="EMBL/GenBank/DDBJ databases">
        <title>Culicoidintestinum kansasii gen. nov., sp. nov. from the gastrointestinal tract of the biting midge, Culicoides sonorensis.</title>
        <authorList>
            <person name="Neupane S."/>
            <person name="Ghosh A."/>
            <person name="Gunther S."/>
            <person name="Martin K."/>
            <person name="Zurek L."/>
        </authorList>
    </citation>
    <scope>NUCLEOTIDE SEQUENCE [LARGE SCALE GENOMIC DNA]</scope>
    <source>
        <strain evidence="2 3">CS-1</strain>
    </source>
</reference>
<dbReference type="AlphaFoldDB" id="A0A5R8QBY3"/>
<dbReference type="SUPFAM" id="SSF55729">
    <property type="entry name" value="Acyl-CoA N-acyltransferases (Nat)"/>
    <property type="match status" value="1"/>
</dbReference>
<dbReference type="OrthoDB" id="9795206at2"/>
<organism evidence="2 3">
    <name type="scientific">Culicoidibacter larvae</name>
    <dbReference type="NCBI Taxonomy" id="2579976"/>
    <lineage>
        <taxon>Bacteria</taxon>
        <taxon>Bacillati</taxon>
        <taxon>Bacillota</taxon>
        <taxon>Culicoidibacteria</taxon>
        <taxon>Culicoidibacterales</taxon>
        <taxon>Culicoidibacteraceae</taxon>
        <taxon>Culicoidibacter</taxon>
    </lineage>
</organism>
<sequence>MSVNVELRPIGGLEDFEFLHGLESEPTIMHLYLPNFDGKEKVTPASAEEAFELYQTTKYKKAYIVWADNKPVGNYSVIDNFPHLVKDEPKTAWIALGFISAVHGTNIVRDSYAMFEQRLIEDGYKRIELGVFEFNTRAQRFYEKNGYTKFAEISDFTYWDGKWWKDFRYEKLLEEA</sequence>
<dbReference type="InterPro" id="IPR016181">
    <property type="entry name" value="Acyl_CoA_acyltransferase"/>
</dbReference>
<dbReference type="PROSITE" id="PS51186">
    <property type="entry name" value="GNAT"/>
    <property type="match status" value="1"/>
</dbReference>
<gene>
    <name evidence="2" type="ORF">FEZ08_06610</name>
</gene>
<feature type="domain" description="N-acetyltransferase" evidence="1">
    <location>
        <begin position="5"/>
        <end position="174"/>
    </location>
</feature>
<evidence type="ECO:0000313" key="3">
    <source>
        <dbReference type="Proteomes" id="UP000306912"/>
    </source>
</evidence>
<dbReference type="InterPro" id="IPR000182">
    <property type="entry name" value="GNAT_dom"/>
</dbReference>
<evidence type="ECO:0000259" key="1">
    <source>
        <dbReference type="PROSITE" id="PS51186"/>
    </source>
</evidence>
<dbReference type="Pfam" id="PF00583">
    <property type="entry name" value="Acetyltransf_1"/>
    <property type="match status" value="1"/>
</dbReference>
<protein>
    <submittedName>
        <fullName evidence="2">GNAT family N-acetyltransferase</fullName>
    </submittedName>
</protein>
<evidence type="ECO:0000313" key="2">
    <source>
        <dbReference type="EMBL" id="TLG73800.1"/>
    </source>
</evidence>
<dbReference type="RefSeq" id="WP_138190937.1">
    <property type="nucleotide sequence ID" value="NZ_VBWP01000005.1"/>
</dbReference>
<comment type="caution">
    <text evidence="2">The sequence shown here is derived from an EMBL/GenBank/DDBJ whole genome shotgun (WGS) entry which is preliminary data.</text>
</comment>
<keyword evidence="2" id="KW-0808">Transferase</keyword>
<dbReference type="Gene3D" id="3.40.630.30">
    <property type="match status" value="1"/>
</dbReference>